<proteinExistence type="predicted"/>
<dbReference type="InterPro" id="IPR050186">
    <property type="entry name" value="TPT_transporter"/>
</dbReference>
<feature type="transmembrane region" description="Helical" evidence="6">
    <location>
        <begin position="265"/>
        <end position="284"/>
    </location>
</feature>
<name>A0ABN9YI18_9DINO</name>
<evidence type="ECO:0000256" key="2">
    <source>
        <dbReference type="ARBA" id="ARBA00022692"/>
    </source>
</evidence>
<reference evidence="8" key="1">
    <citation type="submission" date="2023-10" db="EMBL/GenBank/DDBJ databases">
        <authorList>
            <person name="Chen Y."/>
            <person name="Shah S."/>
            <person name="Dougan E. K."/>
            <person name="Thang M."/>
            <person name="Chan C."/>
        </authorList>
    </citation>
    <scope>NUCLEOTIDE SEQUENCE [LARGE SCALE GENOMIC DNA]</scope>
</reference>
<comment type="caution">
    <text evidence="8">The sequence shown here is derived from an EMBL/GenBank/DDBJ whole genome shotgun (WGS) entry which is preliminary data.</text>
</comment>
<evidence type="ECO:0000256" key="6">
    <source>
        <dbReference type="SAM" id="Phobius"/>
    </source>
</evidence>
<feature type="compositionally biased region" description="Basic and acidic residues" evidence="5">
    <location>
        <begin position="343"/>
        <end position="354"/>
    </location>
</feature>
<evidence type="ECO:0000313" key="8">
    <source>
        <dbReference type="EMBL" id="CAK0911591.1"/>
    </source>
</evidence>
<dbReference type="PANTHER" id="PTHR11132">
    <property type="entry name" value="SOLUTE CARRIER FAMILY 35"/>
    <property type="match status" value="1"/>
</dbReference>
<evidence type="ECO:0000256" key="1">
    <source>
        <dbReference type="ARBA" id="ARBA00004141"/>
    </source>
</evidence>
<keyword evidence="4 6" id="KW-0472">Membrane</keyword>
<evidence type="ECO:0000313" key="9">
    <source>
        <dbReference type="Proteomes" id="UP001189429"/>
    </source>
</evidence>
<protein>
    <recommendedName>
        <fullName evidence="7">Sugar phosphate transporter domain-containing protein</fullName>
    </recommendedName>
</protein>
<keyword evidence="9" id="KW-1185">Reference proteome</keyword>
<keyword evidence="2 6" id="KW-0812">Transmembrane</keyword>
<feature type="transmembrane region" description="Helical" evidence="6">
    <location>
        <begin position="197"/>
        <end position="217"/>
    </location>
</feature>
<feature type="region of interest" description="Disordered" evidence="5">
    <location>
        <begin position="343"/>
        <end position="377"/>
    </location>
</feature>
<dbReference type="EMBL" id="CAUYUJ010022614">
    <property type="protein sequence ID" value="CAK0911591.1"/>
    <property type="molecule type" value="Genomic_DNA"/>
</dbReference>
<keyword evidence="3 6" id="KW-1133">Transmembrane helix</keyword>
<evidence type="ECO:0000256" key="4">
    <source>
        <dbReference type="ARBA" id="ARBA00023136"/>
    </source>
</evidence>
<dbReference type="Pfam" id="PF03151">
    <property type="entry name" value="TPT"/>
    <property type="match status" value="1"/>
</dbReference>
<feature type="transmembrane region" description="Helical" evidence="6">
    <location>
        <begin position="143"/>
        <end position="161"/>
    </location>
</feature>
<sequence length="377" mass="40981">MPPPSFRSKSLWRAGPYILVWMAVSISLIFMNRGIVKTMGCPAFLTAWHMAVSSVLVRALRCVAPPRLGLFSEERLEVSLQTWLTKLLPIAALFSTSLAMGNRAYLYSSVAFIQMMKASHAVMTYLLNALVGAELFTWNKLRIVILVCCGVVLAVTGELHFRMVGFLCQSLSSVSECARIVLIGQLLNKSGLKMDPLTAISYYAPLCLVFLVPLALVTEMPSDWGAFAEDLQREVGFCWLLLNGLVAFTLNVFVVLLIDATSPVVFVLCGIMKDVALVVGSVVVLHQAVALQQIVGYAAAVVGIQLFNLVSRNQDELEAKGLVRGSWDVVSRWLAPEQAKADEMGELSNHKDSDVLSESLASGSTRAGSPLAGEPLE</sequence>
<feature type="transmembrane region" description="Helical" evidence="6">
    <location>
        <begin position="290"/>
        <end position="310"/>
    </location>
</feature>
<feature type="transmembrane region" description="Helical" evidence="6">
    <location>
        <begin position="237"/>
        <end position="258"/>
    </location>
</feature>
<organism evidence="8 9">
    <name type="scientific">Prorocentrum cordatum</name>
    <dbReference type="NCBI Taxonomy" id="2364126"/>
    <lineage>
        <taxon>Eukaryota</taxon>
        <taxon>Sar</taxon>
        <taxon>Alveolata</taxon>
        <taxon>Dinophyceae</taxon>
        <taxon>Prorocentrales</taxon>
        <taxon>Prorocentraceae</taxon>
        <taxon>Prorocentrum</taxon>
    </lineage>
</organism>
<gene>
    <name evidence="8" type="ORF">PCOR1329_LOCUS85430</name>
</gene>
<evidence type="ECO:0000256" key="5">
    <source>
        <dbReference type="SAM" id="MobiDB-lite"/>
    </source>
</evidence>
<feature type="domain" description="Sugar phosphate transporter" evidence="7">
    <location>
        <begin position="14"/>
        <end position="308"/>
    </location>
</feature>
<feature type="transmembrane region" description="Helical" evidence="6">
    <location>
        <begin position="12"/>
        <end position="31"/>
    </location>
</feature>
<dbReference type="Proteomes" id="UP001189429">
    <property type="component" value="Unassembled WGS sequence"/>
</dbReference>
<comment type="subcellular location">
    <subcellularLocation>
        <location evidence="1">Membrane</location>
        <topology evidence="1">Multi-pass membrane protein</topology>
    </subcellularLocation>
</comment>
<evidence type="ECO:0000259" key="7">
    <source>
        <dbReference type="Pfam" id="PF03151"/>
    </source>
</evidence>
<accession>A0ABN9YI18</accession>
<evidence type="ECO:0000256" key="3">
    <source>
        <dbReference type="ARBA" id="ARBA00022989"/>
    </source>
</evidence>
<dbReference type="InterPro" id="IPR004853">
    <property type="entry name" value="Sugar_P_trans_dom"/>
</dbReference>